<evidence type="ECO:0000313" key="2">
    <source>
        <dbReference type="Proteomes" id="UP000327085"/>
    </source>
</evidence>
<dbReference type="PANTHER" id="PTHR33240">
    <property type="entry name" value="OS08G0508500 PROTEIN"/>
    <property type="match status" value="1"/>
</dbReference>
<reference evidence="2" key="1">
    <citation type="journal article" date="2020" name="Plant J.">
        <title>Transposons played a major role in the diversification between the closely related almond and peach genomes: results from the almond genome sequence.</title>
        <authorList>
            <person name="Alioto T."/>
            <person name="Alexiou K.G."/>
            <person name="Bardil A."/>
            <person name="Barteri F."/>
            <person name="Castanera R."/>
            <person name="Cruz F."/>
            <person name="Dhingra A."/>
            <person name="Duval H."/>
            <person name="Fernandez I Marti A."/>
            <person name="Frias L."/>
            <person name="Galan B."/>
            <person name="Garcia J.L."/>
            <person name="Howad W."/>
            <person name="Gomez-Garrido J."/>
            <person name="Gut M."/>
            <person name="Julca I."/>
            <person name="Morata J."/>
            <person name="Puigdomenech P."/>
            <person name="Ribeca P."/>
            <person name="Rubio Cabetas M.J."/>
            <person name="Vlasova A."/>
            <person name="Wirthensohn M."/>
            <person name="Garcia-Mas J."/>
            <person name="Gabaldon T."/>
            <person name="Casacuberta J.M."/>
            <person name="Arus P."/>
        </authorList>
    </citation>
    <scope>NUCLEOTIDE SEQUENCE [LARGE SCALE GENOMIC DNA]</scope>
    <source>
        <strain evidence="2">cv. Texas</strain>
    </source>
</reference>
<dbReference type="Gramene" id="VVA40759">
    <property type="protein sequence ID" value="VVA40759"/>
    <property type="gene ID" value="Prudul26B027388"/>
</dbReference>
<proteinExistence type="predicted"/>
<dbReference type="OMA" id="TMAGISY"/>
<feature type="non-terminal residue" evidence="1">
    <location>
        <position position="1"/>
    </location>
</feature>
<dbReference type="AlphaFoldDB" id="A0A5E4GLS9"/>
<protein>
    <submittedName>
        <fullName evidence="1">PREDICTED: LOW QUALITY PROTEIN</fullName>
    </submittedName>
</protein>
<accession>A0A5E4GLS9</accession>
<gene>
    <name evidence="1" type="ORF">ALMOND_2B027388</name>
</gene>
<dbReference type="Proteomes" id="UP000327085">
    <property type="component" value="Unassembled WGS sequence"/>
</dbReference>
<dbReference type="InParanoid" id="A0A5E4GLS9"/>
<dbReference type="PANTHER" id="PTHR33240:SF8">
    <property type="entry name" value="OS03G0439900 PROTEIN"/>
    <property type="match status" value="1"/>
</dbReference>
<sequence>SVNVIFVDAFGELGINESHVNGYPLLSFSGDLVRLIGSISLPIAFGMAPRKTMVYDQFLIVDCPTAYNVIVGQTALTGIKVHLSLHMLLIKFPTCHSTGVIKGDLLSTQTCYATTLKSASLKPPGEAFTLAGVLNGTEPPR</sequence>
<dbReference type="EMBL" id="CABIKO010001068">
    <property type="protein sequence ID" value="VVA40759.1"/>
    <property type="molecule type" value="Genomic_DNA"/>
</dbReference>
<evidence type="ECO:0000313" key="1">
    <source>
        <dbReference type="EMBL" id="VVA40759.1"/>
    </source>
</evidence>
<organism evidence="1 2">
    <name type="scientific">Prunus dulcis</name>
    <name type="common">Almond</name>
    <name type="synonym">Amygdalus dulcis</name>
    <dbReference type="NCBI Taxonomy" id="3755"/>
    <lineage>
        <taxon>Eukaryota</taxon>
        <taxon>Viridiplantae</taxon>
        <taxon>Streptophyta</taxon>
        <taxon>Embryophyta</taxon>
        <taxon>Tracheophyta</taxon>
        <taxon>Spermatophyta</taxon>
        <taxon>Magnoliopsida</taxon>
        <taxon>eudicotyledons</taxon>
        <taxon>Gunneridae</taxon>
        <taxon>Pentapetalae</taxon>
        <taxon>rosids</taxon>
        <taxon>fabids</taxon>
        <taxon>Rosales</taxon>
        <taxon>Rosaceae</taxon>
        <taxon>Amygdaloideae</taxon>
        <taxon>Amygdaleae</taxon>
        <taxon>Prunus</taxon>
    </lineage>
</organism>
<name>A0A5E4GLS9_PRUDU</name>